<name>F1ZB28_9SPHN</name>
<dbReference type="GO" id="GO:0016757">
    <property type="term" value="F:glycosyltransferase activity"/>
    <property type="evidence" value="ECO:0007669"/>
    <property type="project" value="TreeGrafter"/>
</dbReference>
<feature type="region of interest" description="Disordered" evidence="1">
    <location>
        <begin position="1"/>
        <end position="22"/>
    </location>
</feature>
<proteinExistence type="predicted"/>
<gene>
    <name evidence="3" type="ORF">Y88_0157</name>
</gene>
<dbReference type="PANTHER" id="PTHR45947">
    <property type="entry name" value="SULFOQUINOVOSYL TRANSFERASE SQD2"/>
    <property type="match status" value="1"/>
</dbReference>
<dbReference type="AlphaFoldDB" id="F1ZB28"/>
<protein>
    <submittedName>
        <fullName evidence="3">Glycosyl transferase, group 1</fullName>
    </submittedName>
</protein>
<keyword evidence="3" id="KW-0808">Transferase</keyword>
<feature type="domain" description="Glycosyltransferase subfamily 4-like N-terminal" evidence="2">
    <location>
        <begin position="42"/>
        <end position="205"/>
    </location>
</feature>
<evidence type="ECO:0000313" key="4">
    <source>
        <dbReference type="Proteomes" id="UP000004728"/>
    </source>
</evidence>
<keyword evidence="4" id="KW-1185">Reference proteome</keyword>
<evidence type="ECO:0000259" key="2">
    <source>
        <dbReference type="Pfam" id="PF13439"/>
    </source>
</evidence>
<dbReference type="SUPFAM" id="SSF53756">
    <property type="entry name" value="UDP-Glycosyltransferase/glycogen phosphorylase"/>
    <property type="match status" value="1"/>
</dbReference>
<dbReference type="OrthoDB" id="5490290at2"/>
<dbReference type="Gene3D" id="3.40.50.2000">
    <property type="entry name" value="Glycogen Phosphorylase B"/>
    <property type="match status" value="2"/>
</dbReference>
<dbReference type="STRING" id="983920.Y88_0157"/>
<dbReference type="PANTHER" id="PTHR45947:SF3">
    <property type="entry name" value="SULFOQUINOVOSYL TRANSFERASE SQD2"/>
    <property type="match status" value="1"/>
</dbReference>
<dbReference type="HOGENOM" id="CLU_009583_2_0_5"/>
<dbReference type="eggNOG" id="COG0438">
    <property type="taxonomic scope" value="Bacteria"/>
</dbReference>
<dbReference type="InParanoid" id="F1ZB28"/>
<reference evidence="3 4" key="1">
    <citation type="journal article" date="2012" name="J. Bacteriol.">
        <title>Draft Genome Sequence of Novosphingobium nitrogenifigens Y88T.</title>
        <authorList>
            <person name="Strabala T.J."/>
            <person name="Macdonald L."/>
            <person name="Liu V."/>
            <person name="Smit A.M."/>
        </authorList>
    </citation>
    <scope>NUCLEOTIDE SEQUENCE [LARGE SCALE GENOMIC DNA]</scope>
    <source>
        <strain evidence="3 4">DSM 19370</strain>
    </source>
</reference>
<dbReference type="Proteomes" id="UP000004728">
    <property type="component" value="Unassembled WGS sequence"/>
</dbReference>
<accession>F1ZB28</accession>
<organism evidence="3 4">
    <name type="scientific">Novosphingobium nitrogenifigens DSM 19370</name>
    <dbReference type="NCBI Taxonomy" id="983920"/>
    <lineage>
        <taxon>Bacteria</taxon>
        <taxon>Pseudomonadati</taxon>
        <taxon>Pseudomonadota</taxon>
        <taxon>Alphaproteobacteria</taxon>
        <taxon>Sphingomonadales</taxon>
        <taxon>Sphingomonadaceae</taxon>
        <taxon>Novosphingobium</taxon>
    </lineage>
</organism>
<dbReference type="Pfam" id="PF13692">
    <property type="entry name" value="Glyco_trans_1_4"/>
    <property type="match status" value="1"/>
</dbReference>
<comment type="caution">
    <text evidence="3">The sequence shown here is derived from an EMBL/GenBank/DDBJ whole genome shotgun (WGS) entry which is preliminary data.</text>
</comment>
<dbReference type="EMBL" id="AEWJ01000044">
    <property type="protein sequence ID" value="EGD58105.1"/>
    <property type="molecule type" value="Genomic_DNA"/>
</dbReference>
<dbReference type="InterPro" id="IPR050194">
    <property type="entry name" value="Glycosyltransferase_grp1"/>
</dbReference>
<evidence type="ECO:0000313" key="3">
    <source>
        <dbReference type="EMBL" id="EGD58105.1"/>
    </source>
</evidence>
<evidence type="ECO:0000256" key="1">
    <source>
        <dbReference type="SAM" id="MobiDB-lite"/>
    </source>
</evidence>
<feature type="compositionally biased region" description="Polar residues" evidence="1">
    <location>
        <begin position="9"/>
        <end position="22"/>
    </location>
</feature>
<dbReference type="InterPro" id="IPR028098">
    <property type="entry name" value="Glyco_trans_4-like_N"/>
</dbReference>
<dbReference type="Pfam" id="PF13439">
    <property type="entry name" value="Glyco_transf_4"/>
    <property type="match status" value="1"/>
</dbReference>
<dbReference type="CDD" id="cd03814">
    <property type="entry name" value="GT4-like"/>
    <property type="match status" value="1"/>
</dbReference>
<sequence length="406" mass="45064">MGRAMETSLPLSQSPTAAGNTNPDLSSLRVALFSGNYNYVRDGANQALNRLVGYLLRQGASVRIYSPVVEKPAFPATGDMVNVPALPVPGRSEYRIPIALGHKARHDLEAFAPNIVHVSSPDVAGHRAVSWARERNLPVLASVHTRFDTYPRYYNLAWIEPMLTAVLRRFYRRCDALVAPSESMAQVLRDQRMNYDISLWSRGVDRTIFHPGQRDLAWRRSHGIADEDVVIGFLGRLVMEKGLDVFADTIDELVERGFAHKVLVIGEGPARAWFEARLPNAAFVGFQGGADLGRAVASMDVLFNPSITETFGNVTLEAMACRVPVVAAEATGSESLVVDHVNGRLIRPGAVHSFAEALRTYVTDADLRRRHGEAGEKRSLDFAWDRINQAVAETYLRLIRQKQKHR</sequence>